<name>A0A1E3H8P9_9TREE</name>
<keyword evidence="4" id="KW-0540">Nuclease</keyword>
<accession>A0A1E3H8P9</accession>
<dbReference type="Proteomes" id="UP000094819">
    <property type="component" value="Unassembled WGS sequence"/>
</dbReference>
<keyword evidence="7" id="KW-0539">Nucleus</keyword>
<evidence type="ECO:0000256" key="4">
    <source>
        <dbReference type="ARBA" id="ARBA00022722"/>
    </source>
</evidence>
<dbReference type="GO" id="GO:0005634">
    <property type="term" value="C:nucleus"/>
    <property type="evidence" value="ECO:0007669"/>
    <property type="project" value="UniProtKB-SubCell"/>
</dbReference>
<evidence type="ECO:0000256" key="6">
    <source>
        <dbReference type="ARBA" id="ARBA00022801"/>
    </source>
</evidence>
<evidence type="ECO:0000259" key="8">
    <source>
        <dbReference type="Pfam" id="PF13359"/>
    </source>
</evidence>
<dbReference type="AlphaFoldDB" id="A0A1E3H8P9"/>
<evidence type="ECO:0000256" key="5">
    <source>
        <dbReference type="ARBA" id="ARBA00022723"/>
    </source>
</evidence>
<gene>
    <name evidence="9" type="ORF">L198_08317</name>
</gene>
<dbReference type="GO" id="GO:0016787">
    <property type="term" value="F:hydrolase activity"/>
    <property type="evidence" value="ECO:0007669"/>
    <property type="project" value="UniProtKB-KW"/>
</dbReference>
<dbReference type="PANTHER" id="PTHR22930">
    <property type="match status" value="1"/>
</dbReference>
<evidence type="ECO:0000313" key="9">
    <source>
        <dbReference type="EMBL" id="ODN72664.1"/>
    </source>
</evidence>
<sequence length="368" mass="42454">MDKNFRRNARMTKDSFIKLYHLVKDHPIFYNRSRNPQEDPAFQLYVCLVRLGRRGNGMSHGEVEEKCGVSPGTSLNYTLRTIEAINSVLSDRLSWPNTAERERLRRALGEKSLFGHCVGYVDGTLIELEYRPARTDQSTFYGRKNKYGFNVMAVCDINTRVLYLRTGFTAAVHDQRVLNSCQLVQEPLLFFSPREYIIADCGYTPSDNVIPSFKRTRGQALADNALSQMQTAFNSLVKRQRVVIEHCFGYIKVRFQSLKLLPCQLQSDDNHLNRVALWIRVCFLLHNFLLDEEGDEFWSDIDRPRFNQEAAAEAAEHVQVMAGAEARMTEGDRRGHGVRRMELVREIEELQGYGRNTIYDEGIFDDAF</sequence>
<dbReference type="OrthoDB" id="5540949at2759"/>
<dbReference type="RefSeq" id="XP_019027739.1">
    <property type="nucleotide sequence ID" value="XM_019180282.1"/>
</dbReference>
<evidence type="ECO:0000313" key="10">
    <source>
        <dbReference type="Proteomes" id="UP000094819"/>
    </source>
</evidence>
<evidence type="ECO:0000256" key="7">
    <source>
        <dbReference type="ARBA" id="ARBA00023242"/>
    </source>
</evidence>
<reference evidence="9 10" key="1">
    <citation type="submission" date="2016-06" db="EMBL/GenBank/DDBJ databases">
        <title>Evolution of pathogenesis and genome organization in the Tremellales.</title>
        <authorList>
            <person name="Cuomo C."/>
            <person name="Litvintseva A."/>
            <person name="Heitman J."/>
            <person name="Chen Y."/>
            <person name="Sun S."/>
            <person name="Springer D."/>
            <person name="Dromer F."/>
            <person name="Young S."/>
            <person name="Zeng Q."/>
            <person name="Chapman S."/>
            <person name="Gujja S."/>
            <person name="Saif S."/>
            <person name="Birren B."/>
        </authorList>
    </citation>
    <scope>NUCLEOTIDE SEQUENCE [LARGE SCALE GENOMIC DNA]</scope>
    <source>
        <strain evidence="9 10">CBS 7118</strain>
    </source>
</reference>
<feature type="domain" description="DDE Tnp4" evidence="8">
    <location>
        <begin position="121"/>
        <end position="287"/>
    </location>
</feature>
<comment type="similarity">
    <text evidence="3">Belongs to the HARBI1 family.</text>
</comment>
<comment type="caution">
    <text evidence="9">The sequence shown here is derived from an EMBL/GenBank/DDBJ whole genome shotgun (WGS) entry which is preliminary data.</text>
</comment>
<dbReference type="InterPro" id="IPR045249">
    <property type="entry name" value="HARBI1-like"/>
</dbReference>
<dbReference type="GO" id="GO:0046872">
    <property type="term" value="F:metal ion binding"/>
    <property type="evidence" value="ECO:0007669"/>
    <property type="project" value="UniProtKB-KW"/>
</dbReference>
<protein>
    <recommendedName>
        <fullName evidence="8">DDE Tnp4 domain-containing protein</fullName>
    </recommendedName>
</protein>
<dbReference type="InterPro" id="IPR027806">
    <property type="entry name" value="HARBI1_dom"/>
</dbReference>
<proteinExistence type="inferred from homology"/>
<dbReference type="GO" id="GO:0004518">
    <property type="term" value="F:nuclease activity"/>
    <property type="evidence" value="ECO:0007669"/>
    <property type="project" value="UniProtKB-KW"/>
</dbReference>
<keyword evidence="6" id="KW-0378">Hydrolase</keyword>
<evidence type="ECO:0000256" key="1">
    <source>
        <dbReference type="ARBA" id="ARBA00001968"/>
    </source>
</evidence>
<comment type="subcellular location">
    <subcellularLocation>
        <location evidence="2">Nucleus</location>
    </subcellularLocation>
</comment>
<dbReference type="PANTHER" id="PTHR22930:SF85">
    <property type="entry name" value="GH03217P-RELATED"/>
    <property type="match status" value="1"/>
</dbReference>
<dbReference type="GeneID" id="30197527"/>
<keyword evidence="5" id="KW-0479">Metal-binding</keyword>
<dbReference type="Pfam" id="PF13359">
    <property type="entry name" value="DDE_Tnp_4"/>
    <property type="match status" value="1"/>
</dbReference>
<keyword evidence="10" id="KW-1185">Reference proteome</keyword>
<evidence type="ECO:0000256" key="2">
    <source>
        <dbReference type="ARBA" id="ARBA00004123"/>
    </source>
</evidence>
<comment type="cofactor">
    <cofactor evidence="1">
        <name>a divalent metal cation</name>
        <dbReference type="ChEBI" id="CHEBI:60240"/>
    </cofactor>
</comment>
<organism evidence="9 10">
    <name type="scientific">Cryptococcus wingfieldii CBS 7118</name>
    <dbReference type="NCBI Taxonomy" id="1295528"/>
    <lineage>
        <taxon>Eukaryota</taxon>
        <taxon>Fungi</taxon>
        <taxon>Dikarya</taxon>
        <taxon>Basidiomycota</taxon>
        <taxon>Agaricomycotina</taxon>
        <taxon>Tremellomycetes</taxon>
        <taxon>Tremellales</taxon>
        <taxon>Cryptococcaceae</taxon>
        <taxon>Cryptococcus</taxon>
    </lineage>
</organism>
<dbReference type="EMBL" id="AWGH01000076">
    <property type="protein sequence ID" value="ODN72664.1"/>
    <property type="molecule type" value="Genomic_DNA"/>
</dbReference>
<evidence type="ECO:0000256" key="3">
    <source>
        <dbReference type="ARBA" id="ARBA00006958"/>
    </source>
</evidence>